<reference evidence="1 2" key="1">
    <citation type="submission" date="2021-03" db="EMBL/GenBank/DDBJ databases">
        <title>Sequencing the genomes of 1000 actinobacteria strains.</title>
        <authorList>
            <person name="Klenk H.-P."/>
        </authorList>
    </citation>
    <scope>NUCLEOTIDE SEQUENCE [LARGE SCALE GENOMIC DNA]</scope>
    <source>
        <strain evidence="1 2">DSM 46670</strain>
    </source>
</reference>
<name>A0ABS4U2Q5_9PSEU</name>
<dbReference type="Proteomes" id="UP001519332">
    <property type="component" value="Unassembled WGS sequence"/>
</dbReference>
<protein>
    <submittedName>
        <fullName evidence="1">Uncharacterized protein</fullName>
    </submittedName>
</protein>
<dbReference type="EMBL" id="JAGINW010000001">
    <property type="protein sequence ID" value="MBP2330947.1"/>
    <property type="molecule type" value="Genomic_DNA"/>
</dbReference>
<proteinExistence type="predicted"/>
<organism evidence="1 2">
    <name type="scientific">Kibdelosporangium banguiense</name>
    <dbReference type="NCBI Taxonomy" id="1365924"/>
    <lineage>
        <taxon>Bacteria</taxon>
        <taxon>Bacillati</taxon>
        <taxon>Actinomycetota</taxon>
        <taxon>Actinomycetes</taxon>
        <taxon>Pseudonocardiales</taxon>
        <taxon>Pseudonocardiaceae</taxon>
        <taxon>Kibdelosporangium</taxon>
    </lineage>
</organism>
<gene>
    <name evidence="1" type="ORF">JOF56_011332</name>
</gene>
<accession>A0ABS4U2Q5</accession>
<evidence type="ECO:0000313" key="2">
    <source>
        <dbReference type="Proteomes" id="UP001519332"/>
    </source>
</evidence>
<evidence type="ECO:0000313" key="1">
    <source>
        <dbReference type="EMBL" id="MBP2330947.1"/>
    </source>
</evidence>
<sequence>MCTRITFATPTIALFTLTWPHLRVSLSRRRIGAAPVRVPSC</sequence>
<keyword evidence="2" id="KW-1185">Reference proteome</keyword>
<comment type="caution">
    <text evidence="1">The sequence shown here is derived from an EMBL/GenBank/DDBJ whole genome shotgun (WGS) entry which is preliminary data.</text>
</comment>